<feature type="compositionally biased region" description="Basic residues" evidence="1">
    <location>
        <begin position="32"/>
        <end position="41"/>
    </location>
</feature>
<dbReference type="Gene3D" id="3.40.50.150">
    <property type="entry name" value="Vaccinia Virus protein VP39"/>
    <property type="match status" value="1"/>
</dbReference>
<feature type="compositionally biased region" description="Basic residues" evidence="1">
    <location>
        <begin position="1"/>
        <end position="22"/>
    </location>
</feature>
<dbReference type="AlphaFoldDB" id="A0A0M0JD57"/>
<comment type="caution">
    <text evidence="3">The sequence shown here is derived from an EMBL/GenBank/DDBJ whole genome shotgun (WGS) entry which is preliminary data.</text>
</comment>
<evidence type="ECO:0000259" key="2">
    <source>
        <dbReference type="Pfam" id="PF10354"/>
    </source>
</evidence>
<dbReference type="PANTHER" id="PTHR11538">
    <property type="entry name" value="PHENYLALANYL-TRNA SYNTHETASE"/>
    <property type="match status" value="1"/>
</dbReference>
<organism evidence="3 4">
    <name type="scientific">Chrysochromulina tobinii</name>
    <dbReference type="NCBI Taxonomy" id="1460289"/>
    <lineage>
        <taxon>Eukaryota</taxon>
        <taxon>Haptista</taxon>
        <taxon>Haptophyta</taxon>
        <taxon>Prymnesiophyceae</taxon>
        <taxon>Prymnesiales</taxon>
        <taxon>Chrysochromulinaceae</taxon>
        <taxon>Chrysochromulina</taxon>
    </lineage>
</organism>
<dbReference type="Pfam" id="PF10354">
    <property type="entry name" value="BMT5-like"/>
    <property type="match status" value="1"/>
</dbReference>
<evidence type="ECO:0000256" key="1">
    <source>
        <dbReference type="SAM" id="MobiDB-lite"/>
    </source>
</evidence>
<dbReference type="InterPro" id="IPR019446">
    <property type="entry name" value="BMT5-like"/>
</dbReference>
<feature type="region of interest" description="Disordered" evidence="1">
    <location>
        <begin position="1"/>
        <end position="65"/>
    </location>
</feature>
<dbReference type="Proteomes" id="UP000037460">
    <property type="component" value="Unassembled WGS sequence"/>
</dbReference>
<dbReference type="EMBL" id="JWZX01003094">
    <property type="protein sequence ID" value="KOO24425.1"/>
    <property type="molecule type" value="Genomic_DNA"/>
</dbReference>
<dbReference type="OrthoDB" id="273345at2759"/>
<proteinExistence type="predicted"/>
<gene>
    <name evidence="3" type="ORF">Ctob_013479</name>
</gene>
<sequence length="305" mass="32779">MGKKGRAGQMKLAKKAAKKKHSAGVNKPLPLPHKKAVKLARHSPAASPKKGRVQGTSTPGHALTPRCPYASNHRTLLLGEGDFSFAAALSILWGDSTNLVATVYDDEDVATSKYVGLRENVETVRGVGGTVVFCVDATQCHTHALLRRFGLFDRIIFNFPHAGAGIKDQQRNVATNQSLLRATFTASVQLLAPGGQMHITLKRGQPYDSWGAVVIAKMCGLRVLSCSTFSPEAFPGYAHRRTLGDEHAGDADAHLPNAEISVGAKTYAFVSAEDAAAAAAEREPRKGQKNHKAVYKHTSFGMRKM</sequence>
<reference evidence="4" key="1">
    <citation type="journal article" date="2015" name="PLoS Genet.">
        <title>Genome Sequence and Transcriptome Analyses of Chrysochromulina tobin: Metabolic Tools for Enhanced Algal Fitness in the Prominent Order Prymnesiales (Haptophyceae).</title>
        <authorList>
            <person name="Hovde B.T."/>
            <person name="Deodato C.R."/>
            <person name="Hunsperger H.M."/>
            <person name="Ryken S.A."/>
            <person name="Yost W."/>
            <person name="Jha R.K."/>
            <person name="Patterson J."/>
            <person name="Monnat R.J. Jr."/>
            <person name="Barlow S.B."/>
            <person name="Starkenburg S.R."/>
            <person name="Cattolico R.A."/>
        </authorList>
    </citation>
    <scope>NUCLEOTIDE SEQUENCE</scope>
    <source>
        <strain evidence="4">CCMP291</strain>
    </source>
</reference>
<accession>A0A0M0JD57</accession>
<dbReference type="InterPro" id="IPR029063">
    <property type="entry name" value="SAM-dependent_MTases_sf"/>
</dbReference>
<name>A0A0M0JD57_9EUKA</name>
<dbReference type="SUPFAM" id="SSF53335">
    <property type="entry name" value="S-adenosyl-L-methionine-dependent methyltransferases"/>
    <property type="match status" value="1"/>
</dbReference>
<dbReference type="GO" id="GO:0070042">
    <property type="term" value="F:rRNA (uridine-N3-)-methyltransferase activity"/>
    <property type="evidence" value="ECO:0007669"/>
    <property type="project" value="InterPro"/>
</dbReference>
<evidence type="ECO:0000313" key="4">
    <source>
        <dbReference type="Proteomes" id="UP000037460"/>
    </source>
</evidence>
<protein>
    <submittedName>
        <fullName evidence="3">Ribosome biogenesis protein</fullName>
    </submittedName>
</protein>
<dbReference type="GO" id="GO:0070475">
    <property type="term" value="P:rRNA base methylation"/>
    <property type="evidence" value="ECO:0007669"/>
    <property type="project" value="InterPro"/>
</dbReference>
<keyword evidence="4" id="KW-1185">Reference proteome</keyword>
<evidence type="ECO:0000313" key="3">
    <source>
        <dbReference type="EMBL" id="KOO24425.1"/>
    </source>
</evidence>
<feature type="domain" description="25S rRNA (uridine-N(3))-methyltransferase BMT5-like" evidence="2">
    <location>
        <begin position="76"/>
        <end position="241"/>
    </location>
</feature>
<dbReference type="PANTHER" id="PTHR11538:SF26">
    <property type="entry name" value="FERREDOXIN-FOLD ANTICODON-BINDING DOMAIN-CONTAINING PROTEIN 1"/>
    <property type="match status" value="1"/>
</dbReference>
<dbReference type="GO" id="GO:0005737">
    <property type="term" value="C:cytoplasm"/>
    <property type="evidence" value="ECO:0007669"/>
    <property type="project" value="TreeGrafter"/>
</dbReference>